<organism evidence="2">
    <name type="scientific">Kingella negevensis</name>
    <dbReference type="NCBI Taxonomy" id="1522312"/>
    <lineage>
        <taxon>Bacteria</taxon>
        <taxon>Pseudomonadati</taxon>
        <taxon>Pseudomonadota</taxon>
        <taxon>Betaproteobacteria</taxon>
        <taxon>Neisseriales</taxon>
        <taxon>Neisseriaceae</taxon>
        <taxon>Kingella</taxon>
    </lineage>
</organism>
<accession>A0A238HJ64</accession>
<evidence type="ECO:0000313" key="3">
    <source>
        <dbReference type="EMBL" id="SNB78108.1"/>
    </source>
</evidence>
<dbReference type="Proteomes" id="UP000215450">
    <property type="component" value="Unassembled WGS sequence"/>
</dbReference>
<dbReference type="STRING" id="1522312.GCA_900177895_01834"/>
<dbReference type="AlphaFoldDB" id="A0A238HJ64"/>
<dbReference type="EMBL" id="FXUV02000043">
    <property type="protein sequence ID" value="SNB78108.1"/>
    <property type="molecule type" value="Genomic_DNA"/>
</dbReference>
<evidence type="ECO:0000256" key="1">
    <source>
        <dbReference type="SAM" id="SignalP"/>
    </source>
</evidence>
<keyword evidence="4" id="KW-1185">Reference proteome</keyword>
<gene>
    <name evidence="3" type="ORF">KEBURONENSIS_00354</name>
    <name evidence="2" type="ORF">KEBURONENSIS_00593</name>
</gene>
<protein>
    <submittedName>
        <fullName evidence="2">Uncharacterized protein</fullName>
    </submittedName>
</protein>
<feature type="signal peptide" evidence="1">
    <location>
        <begin position="1"/>
        <end position="20"/>
    </location>
</feature>
<feature type="chain" id="PRO_5015075228" evidence="1">
    <location>
        <begin position="21"/>
        <end position="122"/>
    </location>
</feature>
<reference evidence="3 4" key="2">
    <citation type="submission" date="2017-06" db="EMBL/GenBank/DDBJ databases">
        <authorList>
            <person name="Kim H.J."/>
            <person name="Triplett B.A."/>
        </authorList>
    </citation>
    <scope>NUCLEOTIDE SEQUENCE [LARGE SCALE GENOMIC DNA]</scope>
    <source>
        <strain evidence="3">Kingella_eburonensis</strain>
    </source>
</reference>
<dbReference type="RefSeq" id="WP_095063428.1">
    <property type="nucleotide sequence ID" value="NZ_FXUV02000043.1"/>
</dbReference>
<sequence>MKTWILLLALSFPIFAQAKAAEKTVFACAFDNGKSVRVSERGDVYRYQYGKANQPELVFENNRAEAIKRSPRWQGIGQNLWINLTLKNGQYQYSLGWSMDRLTDEHEESYFLTVERNEQFVT</sequence>
<keyword evidence="1" id="KW-0732">Signal</keyword>
<proteinExistence type="predicted"/>
<name>A0A238HJ64_9NEIS</name>
<evidence type="ECO:0000313" key="4">
    <source>
        <dbReference type="Proteomes" id="UP000215450"/>
    </source>
</evidence>
<evidence type="ECO:0000313" key="2">
    <source>
        <dbReference type="EMBL" id="SMQ13497.1"/>
    </source>
</evidence>
<dbReference type="EMBL" id="FXUV01000074">
    <property type="protein sequence ID" value="SMQ13497.1"/>
    <property type="molecule type" value="Genomic_DNA"/>
</dbReference>
<reference evidence="2" key="1">
    <citation type="submission" date="2017-05" db="EMBL/GenBank/DDBJ databases">
        <authorList>
            <person name="Song R."/>
            <person name="Chenine A.L."/>
            <person name="Ruprecht R.M."/>
        </authorList>
    </citation>
    <scope>NUCLEOTIDE SEQUENCE</scope>
    <source>
        <strain evidence="2">Kingella_eburonensis</strain>
    </source>
</reference>
<dbReference type="OrthoDB" id="8613996at2"/>